<dbReference type="Pfam" id="PF02902">
    <property type="entry name" value="Peptidase_C48"/>
    <property type="match status" value="1"/>
</dbReference>
<dbReference type="InterPro" id="IPR003653">
    <property type="entry name" value="Peptidase_C48_C"/>
</dbReference>
<comment type="similarity">
    <text evidence="1">Belongs to the peptidase C48 family.</text>
</comment>
<dbReference type="STRING" id="4558.A0A1B6PDE7"/>
<dbReference type="Gene3D" id="3.40.395.10">
    <property type="entry name" value="Adenoviral Proteinase, Chain A"/>
    <property type="match status" value="1"/>
</dbReference>
<sequence>MESEGANLGTGLSTILENDEPEDGTGWLHRNDTFVPQPRGPRPALTDSLPTFSEPGEHHLISIYLLVNRLINHCLLFYILTEHRALDTEDLFDRGLFEPENEDSDGDEHDMDGNDPCLNNENLLYDDDGILQQHGQDAKVIEYKETIKDEKHVLVRIDDCYGERRDMDCLFKDGEHVNGSVISLYIQLMRHEEHGNQREGGKVYLENTWWSQVLKAHGEEEPEKLGYNREDTVQSRVNEYLKADMVFLPINITLCHWYLAVVIPSKGEIQILDSFGENMSNTSKWPKGIEVSSWELQHIITNKMQEDGCSCGLWMINFMEYWTGTTLSDHVTQDDINKFRFKLPAILYNSPINEARGLPITPQPNKYSDEKNEGVIELNEDDLLFSGSAKLLSKLRWTSKEQVLLNMRSIILLGDDDKTLQDEWVRSTQPHPISLTVSKIINILREGKQMDHDSFNMAIRILANNKYKMLNKPTYHLMDLKFAEVTKFGRDPRCCGKIDILYHEKLRKVLECWPGMQYHIDDCTNHYKKLELPWRPQILLPYYQNGFYILFIQDMQNKIVRIMDPLQDQPCKKGYSQSMVYESMLHNIDRMFNLAMGLSKSKRNYCIYSWKREYPAYVTKVQVNTTDW</sequence>
<feature type="region of interest" description="Disordered" evidence="5">
    <location>
        <begin position="1"/>
        <end position="48"/>
    </location>
</feature>
<dbReference type="Proteomes" id="UP000000768">
    <property type="component" value="Chromosome 8"/>
</dbReference>
<evidence type="ECO:0000256" key="4">
    <source>
        <dbReference type="ARBA" id="ARBA00022807"/>
    </source>
</evidence>
<dbReference type="EMBL" id="CM000767">
    <property type="protein sequence ID" value="KXG23711.1"/>
    <property type="molecule type" value="Genomic_DNA"/>
</dbReference>
<evidence type="ECO:0000256" key="3">
    <source>
        <dbReference type="ARBA" id="ARBA00022801"/>
    </source>
</evidence>
<reference evidence="8" key="2">
    <citation type="journal article" date="2018" name="Plant J.">
        <title>The Sorghum bicolor reference genome: improved assembly, gene annotations, a transcriptome atlas, and signatures of genome organization.</title>
        <authorList>
            <person name="McCormick R.F."/>
            <person name="Truong S.K."/>
            <person name="Sreedasyam A."/>
            <person name="Jenkins J."/>
            <person name="Shu S."/>
            <person name="Sims D."/>
            <person name="Kennedy M."/>
            <person name="Amirebrahimi M."/>
            <person name="Weers B.D."/>
            <person name="McKinley B."/>
            <person name="Mattison A."/>
            <person name="Morishige D.T."/>
            <person name="Grimwood J."/>
            <person name="Schmutz J."/>
            <person name="Mullet J.E."/>
        </authorList>
    </citation>
    <scope>NUCLEOTIDE SEQUENCE [LARGE SCALE GENOMIC DNA]</scope>
    <source>
        <strain evidence="8">cv. BTx623</strain>
    </source>
</reference>
<evidence type="ECO:0000256" key="2">
    <source>
        <dbReference type="ARBA" id="ARBA00022670"/>
    </source>
</evidence>
<keyword evidence="3" id="KW-0378">Hydrolase</keyword>
<reference evidence="7 8" key="1">
    <citation type="journal article" date="2009" name="Nature">
        <title>The Sorghum bicolor genome and the diversification of grasses.</title>
        <authorList>
            <person name="Paterson A.H."/>
            <person name="Bowers J.E."/>
            <person name="Bruggmann R."/>
            <person name="Dubchak I."/>
            <person name="Grimwood J."/>
            <person name="Gundlach H."/>
            <person name="Haberer G."/>
            <person name="Hellsten U."/>
            <person name="Mitros T."/>
            <person name="Poliakov A."/>
            <person name="Schmutz J."/>
            <person name="Spannagl M."/>
            <person name="Tang H."/>
            <person name="Wang X."/>
            <person name="Wicker T."/>
            <person name="Bharti A.K."/>
            <person name="Chapman J."/>
            <person name="Feltus F.A."/>
            <person name="Gowik U."/>
            <person name="Grigoriev I.V."/>
            <person name="Lyons E."/>
            <person name="Maher C.A."/>
            <person name="Martis M."/>
            <person name="Narechania A."/>
            <person name="Otillar R.P."/>
            <person name="Penning B.W."/>
            <person name="Salamov A.A."/>
            <person name="Wang Y."/>
            <person name="Zhang L."/>
            <person name="Carpita N.C."/>
            <person name="Freeling M."/>
            <person name="Gingle A.R."/>
            <person name="Hash C.T."/>
            <person name="Keller B."/>
            <person name="Klein P."/>
            <person name="Kresovich S."/>
            <person name="McCann M.C."/>
            <person name="Ming R."/>
            <person name="Peterson D.G."/>
            <person name="Mehboob-ur-Rahman"/>
            <person name="Ware D."/>
            <person name="Westhoff P."/>
            <person name="Mayer K.F."/>
            <person name="Messing J."/>
            <person name="Rokhsar D.S."/>
        </authorList>
    </citation>
    <scope>NUCLEOTIDE SEQUENCE [LARGE SCALE GENOMIC DNA]</scope>
    <source>
        <strain evidence="8">cv. BTx623</strain>
    </source>
</reference>
<name>A0A1B6PDE7_SORBI</name>
<dbReference type="GO" id="GO:0016929">
    <property type="term" value="F:deSUMOylase activity"/>
    <property type="evidence" value="ECO:0000318"/>
    <property type="project" value="GO_Central"/>
</dbReference>
<dbReference type="PANTHER" id="PTHR12606:SF150">
    <property type="entry name" value="UBIQUITIN-LIKE PROTEASE FAMILY PROFILE DOMAIN-CONTAINING PROTEIN"/>
    <property type="match status" value="1"/>
</dbReference>
<dbReference type="PANTHER" id="PTHR12606">
    <property type="entry name" value="SENTRIN/SUMO-SPECIFIC PROTEASE"/>
    <property type="match status" value="1"/>
</dbReference>
<dbReference type="AlphaFoldDB" id="A0A1B6PDE7"/>
<protein>
    <recommendedName>
        <fullName evidence="6">Ubiquitin-like protease family profile domain-containing protein</fullName>
    </recommendedName>
</protein>
<dbReference type="GO" id="GO:0006508">
    <property type="term" value="P:proteolysis"/>
    <property type="evidence" value="ECO:0007669"/>
    <property type="project" value="UniProtKB-KW"/>
</dbReference>
<keyword evidence="2" id="KW-0645">Protease</keyword>
<accession>A0A1B6PDE7</accession>
<evidence type="ECO:0000256" key="5">
    <source>
        <dbReference type="SAM" id="MobiDB-lite"/>
    </source>
</evidence>
<keyword evidence="8" id="KW-1185">Reference proteome</keyword>
<evidence type="ECO:0000313" key="7">
    <source>
        <dbReference type="EMBL" id="KXG23711.1"/>
    </source>
</evidence>
<evidence type="ECO:0000313" key="8">
    <source>
        <dbReference type="Proteomes" id="UP000000768"/>
    </source>
</evidence>
<organism evidence="7 8">
    <name type="scientific">Sorghum bicolor</name>
    <name type="common">Sorghum</name>
    <name type="synonym">Sorghum vulgare</name>
    <dbReference type="NCBI Taxonomy" id="4558"/>
    <lineage>
        <taxon>Eukaryota</taxon>
        <taxon>Viridiplantae</taxon>
        <taxon>Streptophyta</taxon>
        <taxon>Embryophyta</taxon>
        <taxon>Tracheophyta</taxon>
        <taxon>Spermatophyta</taxon>
        <taxon>Magnoliopsida</taxon>
        <taxon>Liliopsida</taxon>
        <taxon>Poales</taxon>
        <taxon>Poaceae</taxon>
        <taxon>PACMAD clade</taxon>
        <taxon>Panicoideae</taxon>
        <taxon>Andropogonodae</taxon>
        <taxon>Andropogoneae</taxon>
        <taxon>Sorghinae</taxon>
        <taxon>Sorghum</taxon>
    </lineage>
</organism>
<dbReference type="GO" id="GO:0005634">
    <property type="term" value="C:nucleus"/>
    <property type="evidence" value="ECO:0000318"/>
    <property type="project" value="GO_Central"/>
</dbReference>
<dbReference type="PROSITE" id="PS50600">
    <property type="entry name" value="ULP_PROTEASE"/>
    <property type="match status" value="1"/>
</dbReference>
<feature type="domain" description="Ubiquitin-like protease family profile" evidence="6">
    <location>
        <begin position="160"/>
        <end position="322"/>
    </location>
</feature>
<proteinExistence type="inferred from homology"/>
<dbReference type="InterPro" id="IPR038765">
    <property type="entry name" value="Papain-like_cys_pep_sf"/>
</dbReference>
<dbReference type="GO" id="GO:0016926">
    <property type="term" value="P:protein desumoylation"/>
    <property type="evidence" value="ECO:0000318"/>
    <property type="project" value="GO_Central"/>
</dbReference>
<gene>
    <name evidence="7" type="ORF">SORBI_3008G131500</name>
</gene>
<keyword evidence="4" id="KW-0788">Thiol protease</keyword>
<evidence type="ECO:0000259" key="6">
    <source>
        <dbReference type="PROSITE" id="PS50600"/>
    </source>
</evidence>
<evidence type="ECO:0000256" key="1">
    <source>
        <dbReference type="ARBA" id="ARBA00005234"/>
    </source>
</evidence>
<dbReference type="SUPFAM" id="SSF54001">
    <property type="entry name" value="Cysteine proteinases"/>
    <property type="match status" value="2"/>
</dbReference>
<dbReference type="Gramene" id="KXG23711">
    <property type="protein sequence ID" value="KXG23711"/>
    <property type="gene ID" value="SORBI_3008G131500"/>
</dbReference>
<dbReference type="InParanoid" id="A0A1B6PDE7"/>